<feature type="binding site" evidence="1">
    <location>
        <position position="27"/>
    </location>
    <ligand>
        <name>Zn(2+)</name>
        <dbReference type="ChEBI" id="CHEBI:29105"/>
    </ligand>
</feature>
<dbReference type="GO" id="GO:0008725">
    <property type="term" value="F:DNA-3-methyladenine glycosylase activity"/>
    <property type="evidence" value="ECO:0007669"/>
    <property type="project" value="InterPro"/>
</dbReference>
<reference evidence="2 3" key="1">
    <citation type="submission" date="2015-07" db="EMBL/GenBank/DDBJ databases">
        <authorList>
            <person name="Kim K.M."/>
        </authorList>
    </citation>
    <scope>NUCLEOTIDE SEQUENCE [LARGE SCALE GENOMIC DNA]</scope>
    <source>
        <strain evidence="2 3">KCTC 12363</strain>
    </source>
</reference>
<dbReference type="EMBL" id="CP012040">
    <property type="protein sequence ID" value="AKP50632.1"/>
    <property type="molecule type" value="Genomic_DNA"/>
</dbReference>
<dbReference type="KEGG" id="camu:CA2015_1183"/>
<proteinExistence type="predicted"/>
<sequence>MNDYKHDQTQKFRCPWCLGFEDYIRYHDEEWGVPVYSDRTHFEFLILESAQAGLSWATILKKRAGYAKAFESFDYQKVAEFSEDKITELTKDPSIVRNRLKIEAAVNNARRFMEVQSKYGTFTGFMLDFVDGKPVQNAWNNMEEVPSTTELSNKIAKELKRYGFKFLGSTTIYAHMQATGIINDHLVQCYRHQEVKRMAK</sequence>
<dbReference type="STRING" id="320787.CA2015_1183"/>
<dbReference type="PATRIC" id="fig|320787.5.peg.1306"/>
<feature type="binding site" evidence="1">
    <location>
        <position position="14"/>
    </location>
    <ligand>
        <name>Zn(2+)</name>
        <dbReference type="ChEBI" id="CHEBI:29105"/>
    </ligand>
</feature>
<organism evidence="2 3">
    <name type="scientific">Cyclobacterium amurskyense</name>
    <dbReference type="NCBI Taxonomy" id="320787"/>
    <lineage>
        <taxon>Bacteria</taxon>
        <taxon>Pseudomonadati</taxon>
        <taxon>Bacteroidota</taxon>
        <taxon>Cytophagia</taxon>
        <taxon>Cytophagales</taxon>
        <taxon>Cyclobacteriaceae</taxon>
        <taxon>Cyclobacterium</taxon>
    </lineage>
</organism>
<dbReference type="Pfam" id="PF03352">
    <property type="entry name" value="Adenine_glyco"/>
    <property type="match status" value="1"/>
</dbReference>
<dbReference type="RefSeq" id="WP_048641058.1">
    <property type="nucleotide sequence ID" value="NZ_CP012040.1"/>
</dbReference>
<dbReference type="InterPro" id="IPR005019">
    <property type="entry name" value="Adenine_glyco"/>
</dbReference>
<dbReference type="PANTHER" id="PTHR30037">
    <property type="entry name" value="DNA-3-METHYLADENINE GLYCOSYLASE 1"/>
    <property type="match status" value="1"/>
</dbReference>
<accession>A0A0H4PQS1</accession>
<dbReference type="AlphaFoldDB" id="A0A0H4PQS1"/>
<dbReference type="Proteomes" id="UP000036520">
    <property type="component" value="Chromosome"/>
</dbReference>
<evidence type="ECO:0000313" key="3">
    <source>
        <dbReference type="Proteomes" id="UP000036520"/>
    </source>
</evidence>
<dbReference type="Gene3D" id="1.10.340.30">
    <property type="entry name" value="Hypothetical protein, domain 2"/>
    <property type="match status" value="1"/>
</dbReference>
<dbReference type="PANTHER" id="PTHR30037:SF4">
    <property type="entry name" value="DNA-3-METHYLADENINE GLYCOSYLASE I"/>
    <property type="match status" value="1"/>
</dbReference>
<evidence type="ECO:0000256" key="1">
    <source>
        <dbReference type="PIRSR" id="PIRSR605019-1"/>
    </source>
</evidence>
<dbReference type="GO" id="GO:0006284">
    <property type="term" value="P:base-excision repair"/>
    <property type="evidence" value="ECO:0007669"/>
    <property type="project" value="InterPro"/>
</dbReference>
<feature type="binding site" evidence="1">
    <location>
        <position position="185"/>
    </location>
    <ligand>
        <name>Zn(2+)</name>
        <dbReference type="ChEBI" id="CHEBI:29105"/>
    </ligand>
</feature>
<keyword evidence="1" id="KW-0479">Metal-binding</keyword>
<keyword evidence="3" id="KW-1185">Reference proteome</keyword>
<evidence type="ECO:0000313" key="2">
    <source>
        <dbReference type="EMBL" id="AKP50632.1"/>
    </source>
</evidence>
<dbReference type="InterPro" id="IPR011257">
    <property type="entry name" value="DNA_glycosylase"/>
</dbReference>
<dbReference type="InterPro" id="IPR052891">
    <property type="entry name" value="DNA-3mA_glycosylase"/>
</dbReference>
<feature type="binding site" evidence="1">
    <location>
        <position position="189"/>
    </location>
    <ligand>
        <name>Zn(2+)</name>
        <dbReference type="ChEBI" id="CHEBI:29105"/>
    </ligand>
</feature>
<gene>
    <name evidence="2" type="ORF">CA2015_1183</name>
</gene>
<dbReference type="GO" id="GO:0046872">
    <property type="term" value="F:metal ion binding"/>
    <property type="evidence" value="ECO:0007669"/>
    <property type="project" value="UniProtKB-KW"/>
</dbReference>
<dbReference type="SUPFAM" id="SSF48150">
    <property type="entry name" value="DNA-glycosylase"/>
    <property type="match status" value="1"/>
</dbReference>
<dbReference type="OrthoDB" id="9807664at2"/>
<protein>
    <submittedName>
        <fullName evidence="2">Methyladenine glycosylase</fullName>
    </submittedName>
</protein>
<keyword evidence="1" id="KW-0862">Zinc</keyword>
<name>A0A0H4PQS1_9BACT</name>